<dbReference type="EMBL" id="CP134146">
    <property type="protein sequence ID" value="WNC70028.1"/>
    <property type="molecule type" value="Genomic_DNA"/>
</dbReference>
<organism evidence="8 9">
    <name type="scientific">Thalassotalea nanhaiensis</name>
    <dbReference type="NCBI Taxonomy" id="3065648"/>
    <lineage>
        <taxon>Bacteria</taxon>
        <taxon>Pseudomonadati</taxon>
        <taxon>Pseudomonadota</taxon>
        <taxon>Gammaproteobacteria</taxon>
        <taxon>Alteromonadales</taxon>
        <taxon>Colwelliaceae</taxon>
        <taxon>Thalassotalea</taxon>
    </lineage>
</organism>
<keyword evidence="6 7" id="KW-0961">Cell wall biogenesis/degradation</keyword>
<dbReference type="InterPro" id="IPR003770">
    <property type="entry name" value="MLTG-like"/>
</dbReference>
<reference evidence="9" key="1">
    <citation type="submission" date="2023-09" db="EMBL/GenBank/DDBJ databases">
        <authorList>
            <person name="Li S."/>
            <person name="Li X."/>
            <person name="Zhang C."/>
            <person name="Zhao Z."/>
        </authorList>
    </citation>
    <scope>NUCLEOTIDE SEQUENCE [LARGE SCALE GENOMIC DNA]</scope>
    <source>
        <strain evidence="9">SQ345</strain>
    </source>
</reference>
<dbReference type="Gene3D" id="3.30.160.60">
    <property type="entry name" value="Classic Zinc Finger"/>
    <property type="match status" value="2"/>
</dbReference>
<name>A0ABY9TMG0_9GAMM</name>
<keyword evidence="3 7" id="KW-1133">Transmembrane helix</keyword>
<dbReference type="NCBIfam" id="TIGR00247">
    <property type="entry name" value="endolytic transglycosylase MltG"/>
    <property type="match status" value="1"/>
</dbReference>
<evidence type="ECO:0000256" key="4">
    <source>
        <dbReference type="ARBA" id="ARBA00023136"/>
    </source>
</evidence>
<keyword evidence="7" id="KW-0997">Cell inner membrane</keyword>
<keyword evidence="9" id="KW-1185">Reference proteome</keyword>
<gene>
    <name evidence="7 8" type="primary">mltG</name>
    <name evidence="8" type="ORF">RI845_07790</name>
</gene>
<keyword evidence="1 7" id="KW-1003">Cell membrane</keyword>
<keyword evidence="4 7" id="KW-0472">Membrane</keyword>
<comment type="function">
    <text evidence="7">Functions as a peptidoglycan terminase that cleaves nascent peptidoglycan strands endolytically to terminate their elongation.</text>
</comment>
<comment type="similarity">
    <text evidence="7">Belongs to the transglycosylase MltG family.</text>
</comment>
<dbReference type="PANTHER" id="PTHR30518">
    <property type="entry name" value="ENDOLYTIC MUREIN TRANSGLYCOSYLASE"/>
    <property type="match status" value="1"/>
</dbReference>
<evidence type="ECO:0000256" key="6">
    <source>
        <dbReference type="ARBA" id="ARBA00023316"/>
    </source>
</evidence>
<dbReference type="HAMAP" id="MF_02065">
    <property type="entry name" value="MltG"/>
    <property type="match status" value="1"/>
</dbReference>
<dbReference type="PANTHER" id="PTHR30518:SF2">
    <property type="entry name" value="ENDOLYTIC MUREIN TRANSGLYCOSYLASE"/>
    <property type="match status" value="1"/>
</dbReference>
<evidence type="ECO:0000256" key="5">
    <source>
        <dbReference type="ARBA" id="ARBA00023239"/>
    </source>
</evidence>
<evidence type="ECO:0000256" key="3">
    <source>
        <dbReference type="ARBA" id="ARBA00022989"/>
    </source>
</evidence>
<sequence>MKRIAFILLFIILAAGVTVYTVTVRHVDNDLPIKESQFYTVSKGSSFNSVVADLIKQQWLETSLWLKLYSKLHPEITNIKAGTYKLPEQLTIKQLFAILVAGEEHQFKITFVEGSTFKEWLIQLAETEHIQSTLADKTNQQILNSLESEHKHPEGLFFPDTYQFISGTKDIDILKQAYQRMTAELDESWQGRANNLPYKNAYEVLIMASMIEKETAKLSEQPLISAVFITRLAKNMRLQTDPTIIYGLGERYTGDITYANLREKTAYNTYRINGMPPTPIAMPGKSAIEASLHPANSPFLYFVSKGNGEHHFSTTLAEHNNAVNKYIRGKK</sequence>
<accession>A0ABY9TMG0</accession>
<evidence type="ECO:0000313" key="9">
    <source>
        <dbReference type="Proteomes" id="UP001248581"/>
    </source>
</evidence>
<keyword evidence="5 7" id="KW-0456">Lyase</keyword>
<evidence type="ECO:0000256" key="7">
    <source>
        <dbReference type="HAMAP-Rule" id="MF_02065"/>
    </source>
</evidence>
<dbReference type="Proteomes" id="UP001248581">
    <property type="component" value="Chromosome"/>
</dbReference>
<evidence type="ECO:0000256" key="1">
    <source>
        <dbReference type="ARBA" id="ARBA00022475"/>
    </source>
</evidence>
<protein>
    <recommendedName>
        <fullName evidence="7">Endolytic murein transglycosylase</fullName>
        <ecNumber evidence="7">4.2.2.29</ecNumber>
    </recommendedName>
    <alternativeName>
        <fullName evidence="7">Peptidoglycan lytic transglycosylase</fullName>
    </alternativeName>
    <alternativeName>
        <fullName evidence="7">Peptidoglycan polymerization terminase</fullName>
    </alternativeName>
</protein>
<comment type="catalytic activity">
    <reaction evidence="7">
        <text>a peptidoglycan chain = a peptidoglycan chain with N-acetyl-1,6-anhydromuramyl-[peptide] at the reducing end + a peptidoglycan chain with N-acetylglucosamine at the non-reducing end.</text>
        <dbReference type="EC" id="4.2.2.29"/>
    </reaction>
</comment>
<keyword evidence="2 7" id="KW-0812">Transmembrane</keyword>
<dbReference type="CDD" id="cd08010">
    <property type="entry name" value="MltG_like"/>
    <property type="match status" value="1"/>
</dbReference>
<feature type="site" description="Important for catalytic activity" evidence="7">
    <location>
        <position position="214"/>
    </location>
</feature>
<evidence type="ECO:0000313" key="8">
    <source>
        <dbReference type="EMBL" id="WNC70028.1"/>
    </source>
</evidence>
<dbReference type="RefSeq" id="WP_348389169.1">
    <property type="nucleotide sequence ID" value="NZ_CP134146.1"/>
</dbReference>
<evidence type="ECO:0000256" key="2">
    <source>
        <dbReference type="ARBA" id="ARBA00022692"/>
    </source>
</evidence>
<proteinExistence type="inferred from homology"/>
<dbReference type="Pfam" id="PF02618">
    <property type="entry name" value="YceG"/>
    <property type="match status" value="1"/>
</dbReference>
<dbReference type="EC" id="4.2.2.29" evidence="7"/>